<organism evidence="1">
    <name type="scientific">Cucumis melo</name>
    <name type="common">Muskmelon</name>
    <dbReference type="NCBI Taxonomy" id="3656"/>
    <lineage>
        <taxon>Eukaryota</taxon>
        <taxon>Viridiplantae</taxon>
        <taxon>Streptophyta</taxon>
        <taxon>Embryophyta</taxon>
        <taxon>Tracheophyta</taxon>
        <taxon>Spermatophyta</taxon>
        <taxon>Magnoliopsida</taxon>
        <taxon>eudicotyledons</taxon>
        <taxon>Gunneridae</taxon>
        <taxon>Pentapetalae</taxon>
        <taxon>rosids</taxon>
        <taxon>fabids</taxon>
        <taxon>Cucurbitales</taxon>
        <taxon>Cucurbitaceae</taxon>
        <taxon>Benincaseae</taxon>
        <taxon>Cucumis</taxon>
    </lineage>
</organism>
<reference evidence="1" key="1">
    <citation type="submission" date="2023-03" db="UniProtKB">
        <authorList>
            <consortium name="EnsemblPlants"/>
        </authorList>
    </citation>
    <scope>IDENTIFICATION</scope>
</reference>
<accession>A0A9I9EJY5</accession>
<dbReference type="Gramene" id="MELO3C034843.2.1">
    <property type="protein sequence ID" value="MELO3C034843.2.1"/>
    <property type="gene ID" value="MELO3C034843.2"/>
</dbReference>
<evidence type="ECO:0000313" key="1">
    <source>
        <dbReference type="EnsemblPlants" id="MELO3C034843.2.1"/>
    </source>
</evidence>
<dbReference type="AlphaFoldDB" id="A0A9I9EJY5"/>
<name>A0A9I9EJY5_CUCME</name>
<dbReference type="EnsemblPlants" id="MELO3C034843.2.1">
    <property type="protein sequence ID" value="MELO3C034843.2.1"/>
    <property type="gene ID" value="MELO3C034843.2"/>
</dbReference>
<proteinExistence type="predicted"/>
<sequence>MKKEKGEVRTRSDRLRAVGITGSKKPLPTGIQTLSSSSNEVLMYIFKNYT</sequence>
<protein>
    <submittedName>
        <fullName evidence="1">Uncharacterized protein</fullName>
    </submittedName>
</protein>